<feature type="coiled-coil region" evidence="1">
    <location>
        <begin position="20"/>
        <end position="47"/>
    </location>
</feature>
<proteinExistence type="predicted"/>
<protein>
    <submittedName>
        <fullName evidence="2">Uncharacterized protein</fullName>
    </submittedName>
</protein>
<gene>
    <name evidence="2" type="ORF">L484_013803</name>
</gene>
<dbReference type="STRING" id="981085.W9QQG9"/>
<sequence length="87" mass="10662">MLSIFKRIKEFIDAQMRKLMEKQEAWLEKLVKTLEQKEKERSLREEEWRKQEAARIEKEHKFWAKERAWIEARDSALMDALKNITGK</sequence>
<dbReference type="EMBL" id="KE343657">
    <property type="protein sequence ID" value="EXB37763.1"/>
    <property type="molecule type" value="Genomic_DNA"/>
</dbReference>
<reference evidence="3" key="1">
    <citation type="submission" date="2013-01" db="EMBL/GenBank/DDBJ databases">
        <title>Draft Genome Sequence of a Mulberry Tree, Morus notabilis C.K. Schneid.</title>
        <authorList>
            <person name="He N."/>
            <person name="Zhao S."/>
        </authorList>
    </citation>
    <scope>NUCLEOTIDE SEQUENCE</scope>
</reference>
<evidence type="ECO:0000313" key="3">
    <source>
        <dbReference type="Proteomes" id="UP000030645"/>
    </source>
</evidence>
<dbReference type="PANTHER" id="PTHR21654">
    <property type="entry name" value="FI21293P1"/>
    <property type="match status" value="1"/>
</dbReference>
<dbReference type="AlphaFoldDB" id="W9QQG9"/>
<keyword evidence="3" id="KW-1185">Reference proteome</keyword>
<accession>W9QQG9</accession>
<name>W9QQG9_9ROSA</name>
<evidence type="ECO:0000313" key="2">
    <source>
        <dbReference type="EMBL" id="EXB37763.1"/>
    </source>
</evidence>
<dbReference type="PANTHER" id="PTHR21654:SF60">
    <property type="entry name" value="TRIHELIX TRANSCRIPTION FACTOR PTL"/>
    <property type="match status" value="1"/>
</dbReference>
<dbReference type="Proteomes" id="UP000030645">
    <property type="component" value="Unassembled WGS sequence"/>
</dbReference>
<keyword evidence="1" id="KW-0175">Coiled coil</keyword>
<evidence type="ECO:0000256" key="1">
    <source>
        <dbReference type="SAM" id="Coils"/>
    </source>
</evidence>
<organism evidence="2 3">
    <name type="scientific">Morus notabilis</name>
    <dbReference type="NCBI Taxonomy" id="981085"/>
    <lineage>
        <taxon>Eukaryota</taxon>
        <taxon>Viridiplantae</taxon>
        <taxon>Streptophyta</taxon>
        <taxon>Embryophyta</taxon>
        <taxon>Tracheophyta</taxon>
        <taxon>Spermatophyta</taxon>
        <taxon>Magnoliopsida</taxon>
        <taxon>eudicotyledons</taxon>
        <taxon>Gunneridae</taxon>
        <taxon>Pentapetalae</taxon>
        <taxon>rosids</taxon>
        <taxon>fabids</taxon>
        <taxon>Rosales</taxon>
        <taxon>Moraceae</taxon>
        <taxon>Moreae</taxon>
        <taxon>Morus</taxon>
    </lineage>
</organism>
<dbReference type="eggNOG" id="KOG4282">
    <property type="taxonomic scope" value="Eukaryota"/>
</dbReference>